<evidence type="ECO:0000313" key="2">
    <source>
        <dbReference type="Proteomes" id="UP000282076"/>
    </source>
</evidence>
<gene>
    <name evidence="1" type="ORF">D7Z26_09420</name>
</gene>
<name>A0A494Y4E2_9BACL</name>
<accession>A0A494Y4E2</accession>
<comment type="caution">
    <text evidence="1">The sequence shown here is derived from an EMBL/GenBank/DDBJ whole genome shotgun (WGS) entry which is preliminary data.</text>
</comment>
<dbReference type="AlphaFoldDB" id="A0A494Y4E2"/>
<sequence>MKYFKLLLIVFVLVLFQLKDSSNGNSETVFLVMKPLDSSSREFSIMGASGANSTIIYTLGHISEPISIEFWLDHYLNGQYKEKILDLQTYLSKSEKENRLYIFNRTTESTKPLWTITLRQNRDLSVLSNSITQPTADSSVRNFKVYPNLYIKKGKETSLGIISIILGSNDNQFNVNDSEEETIKKSDEVFIIKCRIE</sequence>
<organism evidence="1 2">
    <name type="scientific">Cohnella endophytica</name>
    <dbReference type="NCBI Taxonomy" id="2419778"/>
    <lineage>
        <taxon>Bacteria</taxon>
        <taxon>Bacillati</taxon>
        <taxon>Bacillota</taxon>
        <taxon>Bacilli</taxon>
        <taxon>Bacillales</taxon>
        <taxon>Paenibacillaceae</taxon>
        <taxon>Cohnella</taxon>
    </lineage>
</organism>
<protein>
    <submittedName>
        <fullName evidence="1">Uncharacterized protein</fullName>
    </submittedName>
</protein>
<dbReference type="OrthoDB" id="2592244at2"/>
<dbReference type="EMBL" id="RBZM01000004">
    <property type="protein sequence ID" value="RKP55401.1"/>
    <property type="molecule type" value="Genomic_DNA"/>
</dbReference>
<evidence type="ECO:0000313" key="1">
    <source>
        <dbReference type="EMBL" id="RKP55401.1"/>
    </source>
</evidence>
<keyword evidence="2" id="KW-1185">Reference proteome</keyword>
<reference evidence="1 2" key="1">
    <citation type="submission" date="2018-10" db="EMBL/GenBank/DDBJ databases">
        <title>Cohnella sp. M2MS4P-1, whole genome shotgun sequence.</title>
        <authorList>
            <person name="Tuo L."/>
        </authorList>
    </citation>
    <scope>NUCLEOTIDE SEQUENCE [LARGE SCALE GENOMIC DNA]</scope>
    <source>
        <strain evidence="1 2">M2MS4P-1</strain>
    </source>
</reference>
<dbReference type="RefSeq" id="WP_120976120.1">
    <property type="nucleotide sequence ID" value="NZ_RBZM01000004.1"/>
</dbReference>
<proteinExistence type="predicted"/>
<dbReference type="Proteomes" id="UP000282076">
    <property type="component" value="Unassembled WGS sequence"/>
</dbReference>